<dbReference type="Gene3D" id="2.40.30.200">
    <property type="match status" value="1"/>
</dbReference>
<dbReference type="InterPro" id="IPR006520">
    <property type="entry name" value="Dit_BPSPP_N"/>
</dbReference>
<protein>
    <submittedName>
        <fullName evidence="2">Putative phage tail component, N-terminal domain</fullName>
    </submittedName>
</protein>
<sequence length="269" mass="31025">MTESDVYLDGRNIKEFGLFLRQNHEHPIPETRDQTIEIPGVHGLRHMGSTLGPRQFNLPLGIVPQIDRWELQRKIREFTRFLLDDYGRPRNMRLIFGYEPDKYYMVRYNGSISPERLVTMGVFELPLIAYDPFAYFLYSTKEITWDTDIPILSDISWLNGITEFEVKGNQTVEIINEGHVIVRPTFLIEGSANSLTLSMNGKSFSLPSFSNVTYEINGENYTVFKNGVNNFSDKIGKDWLELLPGINQLTVTGTGLNIHLTVDYRFKFV</sequence>
<proteinExistence type="predicted"/>
<reference evidence="2 3" key="1">
    <citation type="submission" date="2013-12" db="EMBL/GenBank/DDBJ databases">
        <title>Genome and proteome characterization of Caldibacillus debilis GB1 derived from a cellulolytic aero-tolerant co-culture.</title>
        <authorList>
            <person name="Wushke S.T."/>
            <person name="Zhang X."/>
            <person name="Fristensky B."/>
            <person name="Wilkins J.A."/>
            <person name="Levin D.B."/>
            <person name="Sparling R."/>
        </authorList>
    </citation>
    <scope>NUCLEOTIDE SEQUENCE [LARGE SCALE GENOMIC DNA]</scope>
    <source>
        <strain evidence="2 3">GB1</strain>
    </source>
</reference>
<evidence type="ECO:0000259" key="1">
    <source>
        <dbReference type="Pfam" id="PF05709"/>
    </source>
</evidence>
<dbReference type="Pfam" id="PF05709">
    <property type="entry name" value="Sipho_tail"/>
    <property type="match status" value="1"/>
</dbReference>
<gene>
    <name evidence="2" type="ORF">Cdeb_02826</name>
</gene>
<dbReference type="NCBIfam" id="TIGR01633">
    <property type="entry name" value="phi3626_gp14_N"/>
    <property type="match status" value="1"/>
</dbReference>
<dbReference type="Proteomes" id="UP000286235">
    <property type="component" value="Unassembled WGS sequence"/>
</dbReference>
<keyword evidence="3" id="KW-1185">Reference proteome</keyword>
<feature type="domain" description="Siphovirus-type tail component RIFT-related" evidence="1">
    <location>
        <begin position="14"/>
        <end position="128"/>
    </location>
</feature>
<name>A0A420VIR1_9BACI</name>
<dbReference type="RefSeq" id="WP_120666343.1">
    <property type="nucleotide sequence ID" value="NZ_AZRV01000006.1"/>
</dbReference>
<organism evidence="2 3">
    <name type="scientific">Caldibacillus debilis GB1</name>
    <dbReference type="NCBI Taxonomy" id="1339248"/>
    <lineage>
        <taxon>Bacteria</taxon>
        <taxon>Bacillati</taxon>
        <taxon>Bacillota</taxon>
        <taxon>Bacilli</taxon>
        <taxon>Bacillales</taxon>
        <taxon>Bacillaceae</taxon>
        <taxon>Caldibacillus</taxon>
    </lineage>
</organism>
<evidence type="ECO:0000313" key="3">
    <source>
        <dbReference type="Proteomes" id="UP000286235"/>
    </source>
</evidence>
<dbReference type="InterPro" id="IPR008841">
    <property type="entry name" value="Siphovirus-type_tail_N"/>
</dbReference>
<dbReference type="AlphaFoldDB" id="A0A420VIR1"/>
<comment type="caution">
    <text evidence="2">The sequence shown here is derived from an EMBL/GenBank/DDBJ whole genome shotgun (WGS) entry which is preliminary data.</text>
</comment>
<evidence type="ECO:0000313" key="2">
    <source>
        <dbReference type="EMBL" id="RKO63564.1"/>
    </source>
</evidence>
<accession>A0A420VIR1</accession>
<dbReference type="EMBL" id="AZRV01000006">
    <property type="protein sequence ID" value="RKO63564.1"/>
    <property type="molecule type" value="Genomic_DNA"/>
</dbReference>